<dbReference type="InterPro" id="IPR003594">
    <property type="entry name" value="HATPase_dom"/>
</dbReference>
<protein>
    <recommendedName>
        <fullName evidence="2">histidine kinase</fullName>
        <ecNumber evidence="2">2.7.13.3</ecNumber>
    </recommendedName>
</protein>
<keyword evidence="6 12" id="KW-0418">Kinase</keyword>
<dbReference type="OrthoDB" id="617348at2"/>
<dbReference type="Pfam" id="PF07730">
    <property type="entry name" value="HisKA_3"/>
    <property type="match status" value="1"/>
</dbReference>
<keyword evidence="7" id="KW-0067">ATP-binding</keyword>
<proteinExistence type="predicted"/>
<evidence type="ECO:0000256" key="7">
    <source>
        <dbReference type="ARBA" id="ARBA00022840"/>
    </source>
</evidence>
<reference evidence="12 13" key="1">
    <citation type="submission" date="2016-08" db="EMBL/GenBank/DDBJ databases">
        <authorList>
            <person name="Seilhamer J.J."/>
        </authorList>
    </citation>
    <scope>NUCLEOTIDE SEQUENCE [LARGE SCALE GENOMIC DNA]</scope>
    <source>
        <strain evidence="12 13">A37T2</strain>
    </source>
</reference>
<evidence type="ECO:0000256" key="1">
    <source>
        <dbReference type="ARBA" id="ARBA00000085"/>
    </source>
</evidence>
<keyword evidence="13" id="KW-1185">Reference proteome</keyword>
<feature type="coiled-coil region" evidence="9">
    <location>
        <begin position="365"/>
        <end position="392"/>
    </location>
</feature>
<comment type="catalytic activity">
    <reaction evidence="1">
        <text>ATP + protein L-histidine = ADP + protein N-phospho-L-histidine.</text>
        <dbReference type="EC" id="2.7.13.3"/>
    </reaction>
</comment>
<keyword evidence="9" id="KW-0175">Coiled coil</keyword>
<dbReference type="InterPro" id="IPR050482">
    <property type="entry name" value="Sensor_HK_TwoCompSys"/>
</dbReference>
<evidence type="ECO:0000256" key="5">
    <source>
        <dbReference type="ARBA" id="ARBA00022741"/>
    </source>
</evidence>
<dbReference type="EC" id="2.7.13.3" evidence="2"/>
<dbReference type="GO" id="GO:0016020">
    <property type="term" value="C:membrane"/>
    <property type="evidence" value="ECO:0007669"/>
    <property type="project" value="InterPro"/>
</dbReference>
<sequence>MTRSIYLLVLCLGIAFKIKAQLSLPLNETRYTDSLLSILRATTSDSTKSRVDYQLAEYWRGKDTVQARAYLDQGKRLAAPYPLPSALRDFYEGQFYFNSNPAKAAAAFLKAQEALTPFNTQEGNLFRSMSWFNYGIMVRNEKGDDFVIDTWLNKAIPLAEKAGNDEKIALYYTQLATLFMYNARFDKAEVYNNKALDLLESKHPNSPNLLFAYFAAISNSIYSKKPAKAKVYLDKAQQLLAPYPASVNYPNYYYNESLYYTTVNEFGKAMASLNKGIAMAKTLQQQQLLQMLVFRKYNILQESHQYAAARNLLTDILQEGTLTADVNNRKTVYQEMATVNASLGNMRAAYNWLVKYGQLSDSLQERKLQSNIQELEIKYHAAQNEQKIATLQAANEKAAQVAHYTRLLNLLLGIAAALLLVITAFGWLFYRNHKKLAAQTALNYQQQLRETEQQRQIQVGQALLQGEENERERVARDLHDGLGGMLASIKLNLSTLATEPALQKILLQLDHSSTELRRIAHNMMPESLLHYGLSIALKELCESLETDQLKISFQPFGIKEQLNKSTQLTIYRIVQETLSNALRHAQASSVVVQCSQNEDTFFITVEDNGRGFDKGQIVQSKGIGLTNIQKRVRFLNGRMDIEAAVNEGTTINIELDVAG</sequence>
<keyword evidence="10" id="KW-0472">Membrane</keyword>
<dbReference type="GO" id="GO:0005524">
    <property type="term" value="F:ATP binding"/>
    <property type="evidence" value="ECO:0007669"/>
    <property type="project" value="UniProtKB-KW"/>
</dbReference>
<feature type="domain" description="Histidine kinase" evidence="11">
    <location>
        <begin position="473"/>
        <end position="659"/>
    </location>
</feature>
<organism evidence="12 13">
    <name type="scientific">Chitinophaga costaii</name>
    <dbReference type="NCBI Taxonomy" id="1335309"/>
    <lineage>
        <taxon>Bacteria</taxon>
        <taxon>Pseudomonadati</taxon>
        <taxon>Bacteroidota</taxon>
        <taxon>Chitinophagia</taxon>
        <taxon>Chitinophagales</taxon>
        <taxon>Chitinophagaceae</taxon>
        <taxon>Chitinophaga</taxon>
    </lineage>
</organism>
<dbReference type="Pfam" id="PF02518">
    <property type="entry name" value="HATPase_c"/>
    <property type="match status" value="1"/>
</dbReference>
<keyword evidence="4" id="KW-0808">Transferase</keyword>
<dbReference type="Gene3D" id="3.30.565.10">
    <property type="entry name" value="Histidine kinase-like ATPase, C-terminal domain"/>
    <property type="match status" value="1"/>
</dbReference>
<dbReference type="GO" id="GO:0000155">
    <property type="term" value="F:phosphorelay sensor kinase activity"/>
    <property type="evidence" value="ECO:0007669"/>
    <property type="project" value="InterPro"/>
</dbReference>
<feature type="transmembrane region" description="Helical" evidence="10">
    <location>
        <begin position="407"/>
        <end position="430"/>
    </location>
</feature>
<evidence type="ECO:0000256" key="10">
    <source>
        <dbReference type="SAM" id="Phobius"/>
    </source>
</evidence>
<keyword evidence="8" id="KW-0902">Two-component regulatory system</keyword>
<evidence type="ECO:0000256" key="9">
    <source>
        <dbReference type="SAM" id="Coils"/>
    </source>
</evidence>
<dbReference type="InterPro" id="IPR005467">
    <property type="entry name" value="His_kinase_dom"/>
</dbReference>
<dbReference type="SUPFAM" id="SSF55874">
    <property type="entry name" value="ATPase domain of HSP90 chaperone/DNA topoisomerase II/histidine kinase"/>
    <property type="match status" value="1"/>
</dbReference>
<evidence type="ECO:0000256" key="8">
    <source>
        <dbReference type="ARBA" id="ARBA00023012"/>
    </source>
</evidence>
<dbReference type="CDD" id="cd16917">
    <property type="entry name" value="HATPase_UhpB-NarQ-NarX-like"/>
    <property type="match status" value="1"/>
</dbReference>
<dbReference type="SMART" id="SM00387">
    <property type="entry name" value="HATPase_c"/>
    <property type="match status" value="1"/>
</dbReference>
<name>A0A1C4DRG4_9BACT</name>
<gene>
    <name evidence="12" type="ORF">GA0116948_10670</name>
</gene>
<dbReference type="AlphaFoldDB" id="A0A1C4DRG4"/>
<dbReference type="PANTHER" id="PTHR24421">
    <property type="entry name" value="NITRATE/NITRITE SENSOR PROTEIN NARX-RELATED"/>
    <property type="match status" value="1"/>
</dbReference>
<dbReference type="PANTHER" id="PTHR24421:SF10">
    <property type="entry name" value="NITRATE_NITRITE SENSOR PROTEIN NARQ"/>
    <property type="match status" value="1"/>
</dbReference>
<dbReference type="GO" id="GO:0046983">
    <property type="term" value="F:protein dimerization activity"/>
    <property type="evidence" value="ECO:0007669"/>
    <property type="project" value="InterPro"/>
</dbReference>
<evidence type="ECO:0000256" key="4">
    <source>
        <dbReference type="ARBA" id="ARBA00022679"/>
    </source>
</evidence>
<dbReference type="STRING" id="1335309.GA0116948_10670"/>
<keyword evidence="10" id="KW-1133">Transmembrane helix</keyword>
<keyword evidence="10" id="KW-0812">Transmembrane</keyword>
<dbReference type="InterPro" id="IPR036890">
    <property type="entry name" value="HATPase_C_sf"/>
</dbReference>
<evidence type="ECO:0000259" key="11">
    <source>
        <dbReference type="PROSITE" id="PS50109"/>
    </source>
</evidence>
<evidence type="ECO:0000313" key="12">
    <source>
        <dbReference type="EMBL" id="SCC34004.1"/>
    </source>
</evidence>
<keyword evidence="5" id="KW-0547">Nucleotide-binding</keyword>
<dbReference type="InterPro" id="IPR011712">
    <property type="entry name" value="Sig_transdc_His_kin_sub3_dim/P"/>
</dbReference>
<dbReference type="Proteomes" id="UP000242818">
    <property type="component" value="Unassembled WGS sequence"/>
</dbReference>
<keyword evidence="3" id="KW-0597">Phosphoprotein</keyword>
<evidence type="ECO:0000313" key="13">
    <source>
        <dbReference type="Proteomes" id="UP000242818"/>
    </source>
</evidence>
<dbReference type="Gene3D" id="1.25.40.10">
    <property type="entry name" value="Tetratricopeptide repeat domain"/>
    <property type="match status" value="1"/>
</dbReference>
<dbReference type="SUPFAM" id="SSF48452">
    <property type="entry name" value="TPR-like"/>
    <property type="match status" value="1"/>
</dbReference>
<evidence type="ECO:0000256" key="2">
    <source>
        <dbReference type="ARBA" id="ARBA00012438"/>
    </source>
</evidence>
<evidence type="ECO:0000256" key="3">
    <source>
        <dbReference type="ARBA" id="ARBA00022553"/>
    </source>
</evidence>
<dbReference type="Gene3D" id="1.20.5.1930">
    <property type="match status" value="1"/>
</dbReference>
<dbReference type="InterPro" id="IPR011990">
    <property type="entry name" value="TPR-like_helical_dom_sf"/>
</dbReference>
<dbReference type="EMBL" id="FMAR01000006">
    <property type="protein sequence ID" value="SCC34004.1"/>
    <property type="molecule type" value="Genomic_DNA"/>
</dbReference>
<dbReference type="RefSeq" id="WP_089711907.1">
    <property type="nucleotide sequence ID" value="NZ_FMAR01000006.1"/>
</dbReference>
<evidence type="ECO:0000256" key="6">
    <source>
        <dbReference type="ARBA" id="ARBA00022777"/>
    </source>
</evidence>
<dbReference type="PROSITE" id="PS50109">
    <property type="entry name" value="HIS_KIN"/>
    <property type="match status" value="1"/>
</dbReference>
<accession>A0A1C4DRG4</accession>